<dbReference type="GO" id="GO:0000077">
    <property type="term" value="P:DNA damage checkpoint signaling"/>
    <property type="evidence" value="ECO:0007669"/>
    <property type="project" value="TreeGrafter"/>
</dbReference>
<dbReference type="Proteomes" id="UP000224567">
    <property type="component" value="Unassembled WGS sequence"/>
</dbReference>
<evidence type="ECO:0000256" key="5">
    <source>
        <dbReference type="SAM" id="Phobius"/>
    </source>
</evidence>
<accession>A0A2G2WCZ1</accession>
<dbReference type="AlphaFoldDB" id="A0A2G2WCZ1"/>
<evidence type="ECO:0000313" key="7">
    <source>
        <dbReference type="EMBL" id="PHT43097.1"/>
    </source>
</evidence>
<dbReference type="Gene3D" id="3.40.50.10190">
    <property type="entry name" value="BRCT domain"/>
    <property type="match status" value="1"/>
</dbReference>
<dbReference type="GO" id="GO:0042393">
    <property type="term" value="F:histone binding"/>
    <property type="evidence" value="ECO:0007669"/>
    <property type="project" value="TreeGrafter"/>
</dbReference>
<dbReference type="GO" id="GO:0005524">
    <property type="term" value="F:ATP binding"/>
    <property type="evidence" value="ECO:0007669"/>
    <property type="project" value="InterPro"/>
</dbReference>
<keyword evidence="2 5" id="KW-1133">Transmembrane helix</keyword>
<gene>
    <name evidence="7" type="ORF">CQW23_17122</name>
</gene>
<dbReference type="STRING" id="33114.A0A2G2WCZ1"/>
<keyword evidence="1 5" id="KW-0812">Transmembrane</keyword>
<dbReference type="GO" id="GO:0045944">
    <property type="term" value="P:positive regulation of transcription by RNA polymerase II"/>
    <property type="evidence" value="ECO:0007669"/>
    <property type="project" value="TreeGrafter"/>
</dbReference>
<feature type="domain" description="BRCT" evidence="6">
    <location>
        <begin position="871"/>
        <end position="974"/>
    </location>
</feature>
<dbReference type="GO" id="GO:0016020">
    <property type="term" value="C:membrane"/>
    <property type="evidence" value="ECO:0007669"/>
    <property type="project" value="InterPro"/>
</dbReference>
<evidence type="ECO:0000256" key="3">
    <source>
        <dbReference type="ARBA" id="ARBA00023136"/>
    </source>
</evidence>
<dbReference type="EMBL" id="MLFT02000007">
    <property type="protein sequence ID" value="PHT43097.1"/>
    <property type="molecule type" value="Genomic_DNA"/>
</dbReference>
<dbReference type="SUPFAM" id="SSF52113">
    <property type="entry name" value="BRCT domain"/>
    <property type="match status" value="1"/>
</dbReference>
<dbReference type="InterPro" id="IPR036420">
    <property type="entry name" value="BRCT_dom_sf"/>
</dbReference>
<keyword evidence="3 5" id="KW-0472">Membrane</keyword>
<evidence type="ECO:0000256" key="2">
    <source>
        <dbReference type="ARBA" id="ARBA00022989"/>
    </source>
</evidence>
<evidence type="ECO:0000259" key="6">
    <source>
        <dbReference type="PROSITE" id="PS50172"/>
    </source>
</evidence>
<evidence type="ECO:0000256" key="1">
    <source>
        <dbReference type="ARBA" id="ARBA00022692"/>
    </source>
</evidence>
<keyword evidence="8" id="KW-1185">Reference proteome</keyword>
<dbReference type="PANTHER" id="PTHR15321:SF3">
    <property type="entry name" value="TP53-BINDING PROTEIN 1"/>
    <property type="match status" value="1"/>
</dbReference>
<evidence type="ECO:0000313" key="8">
    <source>
        <dbReference type="Proteomes" id="UP000224567"/>
    </source>
</evidence>
<dbReference type="Pfam" id="PF16589">
    <property type="entry name" value="BRCT_2"/>
    <property type="match status" value="1"/>
</dbReference>
<dbReference type="InterPro" id="IPR001357">
    <property type="entry name" value="BRCT_dom"/>
</dbReference>
<feature type="compositionally biased region" description="Basic and acidic residues" evidence="4">
    <location>
        <begin position="743"/>
        <end position="753"/>
    </location>
</feature>
<proteinExistence type="predicted"/>
<organism evidence="7 8">
    <name type="scientific">Capsicum baccatum</name>
    <name type="common">Peruvian pepper</name>
    <dbReference type="NCBI Taxonomy" id="33114"/>
    <lineage>
        <taxon>Eukaryota</taxon>
        <taxon>Viridiplantae</taxon>
        <taxon>Streptophyta</taxon>
        <taxon>Embryophyta</taxon>
        <taxon>Tracheophyta</taxon>
        <taxon>Spermatophyta</taxon>
        <taxon>Magnoliopsida</taxon>
        <taxon>eudicotyledons</taxon>
        <taxon>Gunneridae</taxon>
        <taxon>Pentapetalae</taxon>
        <taxon>asterids</taxon>
        <taxon>lamiids</taxon>
        <taxon>Solanales</taxon>
        <taxon>Solanaceae</taxon>
        <taxon>Solanoideae</taxon>
        <taxon>Capsiceae</taxon>
        <taxon>Capsicum</taxon>
    </lineage>
</organism>
<comment type="caution">
    <text evidence="7">The sequence shown here is derived from an EMBL/GenBank/DDBJ whole genome shotgun (WGS) entry which is preliminary data.</text>
</comment>
<name>A0A2G2WCZ1_CAPBA</name>
<reference evidence="7 8" key="1">
    <citation type="journal article" date="2017" name="Genome Biol.">
        <title>New reference genome sequences of hot pepper reveal the massive evolution of plant disease-resistance genes by retroduplication.</title>
        <authorList>
            <person name="Kim S."/>
            <person name="Park J."/>
            <person name="Yeom S.I."/>
            <person name="Kim Y.M."/>
            <person name="Seo E."/>
            <person name="Kim K.T."/>
            <person name="Kim M.S."/>
            <person name="Lee J.M."/>
            <person name="Cheong K."/>
            <person name="Shin H.S."/>
            <person name="Kim S.B."/>
            <person name="Han K."/>
            <person name="Lee J."/>
            <person name="Park M."/>
            <person name="Lee H.A."/>
            <person name="Lee H.Y."/>
            <person name="Lee Y."/>
            <person name="Oh S."/>
            <person name="Lee J.H."/>
            <person name="Choi E."/>
            <person name="Choi E."/>
            <person name="Lee S.E."/>
            <person name="Jeon J."/>
            <person name="Kim H."/>
            <person name="Choi G."/>
            <person name="Song H."/>
            <person name="Lee J."/>
            <person name="Lee S.C."/>
            <person name="Kwon J.K."/>
            <person name="Lee H.Y."/>
            <person name="Koo N."/>
            <person name="Hong Y."/>
            <person name="Kim R.W."/>
            <person name="Kang W.H."/>
            <person name="Huh J.H."/>
            <person name="Kang B.C."/>
            <person name="Yang T.J."/>
            <person name="Lee Y.H."/>
            <person name="Bennetzen J.L."/>
            <person name="Choi D."/>
        </authorList>
    </citation>
    <scope>NUCLEOTIDE SEQUENCE [LARGE SCALE GENOMIC DNA]</scope>
    <source>
        <strain evidence="8">cv. PBC81</strain>
    </source>
</reference>
<dbReference type="GO" id="GO:0005634">
    <property type="term" value="C:nucleus"/>
    <property type="evidence" value="ECO:0007669"/>
    <property type="project" value="TreeGrafter"/>
</dbReference>
<feature type="transmembrane region" description="Helical" evidence="5">
    <location>
        <begin position="80"/>
        <end position="102"/>
    </location>
</feature>
<dbReference type="PANTHER" id="PTHR15321">
    <property type="entry name" value="TUMOR SUPPRESSOR P53-BINDING PROTEIN 1"/>
    <property type="match status" value="1"/>
</dbReference>
<evidence type="ECO:0000256" key="4">
    <source>
        <dbReference type="SAM" id="MobiDB-lite"/>
    </source>
</evidence>
<dbReference type="PROSITE" id="PS50172">
    <property type="entry name" value="BRCT"/>
    <property type="match status" value="1"/>
</dbReference>
<dbReference type="Gene3D" id="1.20.1560.10">
    <property type="entry name" value="ABC transporter type 1, transmembrane domain"/>
    <property type="match status" value="1"/>
</dbReference>
<reference evidence="8" key="2">
    <citation type="journal article" date="2017" name="J. Anim. Genet.">
        <title>Multiple reference genome sequences of hot pepper reveal the massive evolution of plant disease resistance genes by retroduplication.</title>
        <authorList>
            <person name="Kim S."/>
            <person name="Park J."/>
            <person name="Yeom S.-I."/>
            <person name="Kim Y.-M."/>
            <person name="Seo E."/>
            <person name="Kim K.-T."/>
            <person name="Kim M.-S."/>
            <person name="Lee J.M."/>
            <person name="Cheong K."/>
            <person name="Shin H.-S."/>
            <person name="Kim S.-B."/>
            <person name="Han K."/>
            <person name="Lee J."/>
            <person name="Park M."/>
            <person name="Lee H.-A."/>
            <person name="Lee H.-Y."/>
            <person name="Lee Y."/>
            <person name="Oh S."/>
            <person name="Lee J.H."/>
            <person name="Choi E."/>
            <person name="Choi E."/>
            <person name="Lee S.E."/>
            <person name="Jeon J."/>
            <person name="Kim H."/>
            <person name="Choi G."/>
            <person name="Song H."/>
            <person name="Lee J."/>
            <person name="Lee S.-C."/>
            <person name="Kwon J.-K."/>
            <person name="Lee H.-Y."/>
            <person name="Koo N."/>
            <person name="Hong Y."/>
            <person name="Kim R.W."/>
            <person name="Kang W.-H."/>
            <person name="Huh J.H."/>
            <person name="Kang B.-C."/>
            <person name="Yang T.-J."/>
            <person name="Lee Y.-H."/>
            <person name="Bennetzen J.L."/>
            <person name="Choi D."/>
        </authorList>
    </citation>
    <scope>NUCLEOTIDE SEQUENCE [LARGE SCALE GENOMIC DNA]</scope>
    <source>
        <strain evidence="8">cv. PBC81</strain>
    </source>
</reference>
<dbReference type="OrthoDB" id="646980at2759"/>
<dbReference type="InterPro" id="IPR036640">
    <property type="entry name" value="ABC1_TM_sf"/>
</dbReference>
<dbReference type="InterPro" id="IPR047252">
    <property type="entry name" value="TP53BP1-like"/>
</dbReference>
<dbReference type="SMART" id="SM00292">
    <property type="entry name" value="BRCT"/>
    <property type="match status" value="1"/>
</dbReference>
<protein>
    <recommendedName>
        <fullName evidence="6">BRCT domain-containing protein</fullName>
    </recommendedName>
</protein>
<feature type="region of interest" description="Disordered" evidence="4">
    <location>
        <begin position="741"/>
        <end position="772"/>
    </location>
</feature>
<sequence length="1143" mass="127905">MGHSFNIDTSDCEVKSVDHIYEEQSHHVQHSRQSNLYLYGNDLYDDTDKNHAIHDEEDDTPAPKQVGLLSLFKYSIKLDIVLLLLGCIEALINGGLLSWYSYLFGNFINKIALDKDKDQMIKNVGTEAAWLPGWLQQHDIETSNGTPFLRQHMEELIQPHNAVAPHQQTTQEDGYKSCHLLLSGDDSSPFSLVQSIDNVVQFHLHLSLDCSSENLPTTLEDISEAERVKSGHALSVQCVQIPIVPEGNARELKVDNFAALGKGSNNVNKGEGHDGNASLHEVNHMDDAIELSIAASEALVIHEVFKDEPLSKRFPASTVLEAALQVKQARLEAWKKSNETCNCATEEIPEIDSLSECEDLRMEDAFQDVGLSACDSADLHINGLSLSHVKDTLASQTQSCSGKLEKEGVVLHGIDILQPGDSFTKLKLKDIEDEPQLKVDGRFGSFSDDGQRKPTRHTNLVVDVIPVAWESDHLSDCLKKVSCPVLEGNSFQASIGSPTVKNINVSGEGDELPNVVFKRFESRWFGGWTCLKKKGSSSDQVKCNAIKSIPEPFVGETSFFSESADVAPDMSSFVTRKQDKRVIVASQLSIPSEGLCNKEKEMILLSQDIVTSSNLSLDDTLCSVVPCSISSDHLSSPSAVYNNVTDEKQQCFGPTTECASNMQKNSVLDNQAVHGKQVTTPKINREGMHVPVRREVNSLRTYSVLPGNRMSSEKGFCFNTSFSFGGDDVPMLRPVGQMSNEKGNCDDTPREGNEFTGAMPKSTSSPLILNPGPRRRFQASKAVQHDFGTEKDRKQTTEDQAAIECPKRKRVHFSETETEIQWRKVPRKSHVALKSCHMPKAARNLRPPISHLESRTQELKKRLINSCARVGRRLMLRNMEFLVTGFSRKQEKKLEDSIKKYGGTVLSDIPPPTNRGKRSKGLKSQTVPVVLCSKKMQTIKFLYGRAVNAFILKAKWLTDSISEGSILPPEKFGTSLALHPKITRRTSRGCSSSVNDFLSCLGYTISVGMDPLHHTPILEELEVFWELYLMVSNEAKYEEEDKWMTKEITSLYGVNLWKSIITLWDVFKENAKIKVRNGEKTAFWIDDWNVAGNLSILFPDIYNLVQHQQKTIADLWTEEGWTFDFRRQLNDWEIQRVAEFLAQ</sequence>